<evidence type="ECO:0000256" key="8">
    <source>
        <dbReference type="ARBA" id="ARBA00023002"/>
    </source>
</evidence>
<accession>A0AAD4KVQ4</accession>
<dbReference type="RefSeq" id="XP_046074567.1">
    <property type="nucleotide sequence ID" value="XM_046213882.1"/>
</dbReference>
<evidence type="ECO:0000256" key="7">
    <source>
        <dbReference type="ARBA" id="ARBA00022989"/>
    </source>
</evidence>
<dbReference type="GO" id="GO:0020037">
    <property type="term" value="F:heme binding"/>
    <property type="evidence" value="ECO:0007669"/>
    <property type="project" value="InterPro"/>
</dbReference>
<dbReference type="SUPFAM" id="SSF48264">
    <property type="entry name" value="Cytochrome P450"/>
    <property type="match status" value="1"/>
</dbReference>
<feature type="transmembrane region" description="Helical" evidence="13">
    <location>
        <begin position="12"/>
        <end position="30"/>
    </location>
</feature>
<reference evidence="14" key="1">
    <citation type="submission" date="2021-12" db="EMBL/GenBank/DDBJ databases">
        <title>Convergent genome expansion in fungi linked to evolution of root-endophyte symbiosis.</title>
        <authorList>
            <consortium name="DOE Joint Genome Institute"/>
            <person name="Ke Y.-H."/>
            <person name="Bonito G."/>
            <person name="Liao H.-L."/>
            <person name="Looney B."/>
            <person name="Rojas-Flechas A."/>
            <person name="Nash J."/>
            <person name="Hameed K."/>
            <person name="Schadt C."/>
            <person name="Martin F."/>
            <person name="Crous P.W."/>
            <person name="Miettinen O."/>
            <person name="Magnuson J.K."/>
            <person name="Labbe J."/>
            <person name="Jacobson D."/>
            <person name="Doktycz M.J."/>
            <person name="Veneault-Fourrey C."/>
            <person name="Kuo A."/>
            <person name="Mondo S."/>
            <person name="Calhoun S."/>
            <person name="Riley R."/>
            <person name="Ohm R."/>
            <person name="LaButti K."/>
            <person name="Andreopoulos B."/>
            <person name="Pangilinan J."/>
            <person name="Nolan M."/>
            <person name="Tritt A."/>
            <person name="Clum A."/>
            <person name="Lipzen A."/>
            <person name="Daum C."/>
            <person name="Barry K."/>
            <person name="Grigoriev I.V."/>
            <person name="Vilgalys R."/>
        </authorList>
    </citation>
    <scope>NUCLEOTIDE SEQUENCE</scope>
    <source>
        <strain evidence="14">PMI_201</strain>
    </source>
</reference>
<evidence type="ECO:0000256" key="1">
    <source>
        <dbReference type="ARBA" id="ARBA00001971"/>
    </source>
</evidence>
<keyword evidence="8" id="KW-0560">Oxidoreductase</keyword>
<dbReference type="GO" id="GO:0005506">
    <property type="term" value="F:iron ion binding"/>
    <property type="evidence" value="ECO:0007669"/>
    <property type="project" value="InterPro"/>
</dbReference>
<keyword evidence="10" id="KW-0503">Monooxygenase</keyword>
<name>A0AAD4KVQ4_9EURO</name>
<keyword evidence="5 13" id="KW-0812">Transmembrane</keyword>
<dbReference type="Gene3D" id="1.10.630.10">
    <property type="entry name" value="Cytochrome P450"/>
    <property type="match status" value="1"/>
</dbReference>
<keyword evidence="15" id="KW-1185">Reference proteome</keyword>
<evidence type="ECO:0000256" key="4">
    <source>
        <dbReference type="ARBA" id="ARBA00022617"/>
    </source>
</evidence>
<keyword evidence="9 12" id="KW-0408">Iron</keyword>
<keyword evidence="4 12" id="KW-0349">Heme</keyword>
<organism evidence="14 15">
    <name type="scientific">Talaromyces proteolyticus</name>
    <dbReference type="NCBI Taxonomy" id="1131652"/>
    <lineage>
        <taxon>Eukaryota</taxon>
        <taxon>Fungi</taxon>
        <taxon>Dikarya</taxon>
        <taxon>Ascomycota</taxon>
        <taxon>Pezizomycotina</taxon>
        <taxon>Eurotiomycetes</taxon>
        <taxon>Eurotiomycetidae</taxon>
        <taxon>Eurotiales</taxon>
        <taxon>Trichocomaceae</taxon>
        <taxon>Talaromyces</taxon>
        <taxon>Talaromyces sect. Bacilispori</taxon>
    </lineage>
</organism>
<comment type="cofactor">
    <cofactor evidence="1 12">
        <name>heme</name>
        <dbReference type="ChEBI" id="CHEBI:30413"/>
    </cofactor>
</comment>
<dbReference type="InterPro" id="IPR002403">
    <property type="entry name" value="Cyt_P450_E_grp-IV"/>
</dbReference>
<dbReference type="PANTHER" id="PTHR46206">
    <property type="entry name" value="CYTOCHROME P450"/>
    <property type="match status" value="1"/>
</dbReference>
<evidence type="ECO:0000256" key="3">
    <source>
        <dbReference type="ARBA" id="ARBA00010617"/>
    </source>
</evidence>
<dbReference type="PRINTS" id="PR00465">
    <property type="entry name" value="EP450IV"/>
</dbReference>
<evidence type="ECO:0000256" key="5">
    <source>
        <dbReference type="ARBA" id="ARBA00022692"/>
    </source>
</evidence>
<evidence type="ECO:0000256" key="9">
    <source>
        <dbReference type="ARBA" id="ARBA00023004"/>
    </source>
</evidence>
<dbReference type="AlphaFoldDB" id="A0AAD4KVQ4"/>
<dbReference type="Proteomes" id="UP001201262">
    <property type="component" value="Unassembled WGS sequence"/>
</dbReference>
<proteinExistence type="inferred from homology"/>
<evidence type="ECO:0000313" key="15">
    <source>
        <dbReference type="Proteomes" id="UP001201262"/>
    </source>
</evidence>
<evidence type="ECO:0000256" key="6">
    <source>
        <dbReference type="ARBA" id="ARBA00022723"/>
    </source>
</evidence>
<protein>
    <submittedName>
        <fullName evidence="14">Cytochrome P450</fullName>
    </submittedName>
</protein>
<comment type="subcellular location">
    <subcellularLocation>
        <location evidence="2">Membrane</location>
    </subcellularLocation>
</comment>
<dbReference type="CDD" id="cd11041">
    <property type="entry name" value="CYP503A1-like"/>
    <property type="match status" value="1"/>
</dbReference>
<sequence length="493" mass="55968">MAIMDLDNLSTWLFWLAAIGLVLSELFFALKSSNISKFTVSVASLVSKLRSVIHDFSNGRYYKPWGTPPIIIAGDKKRLLELSDTPVLSQRAVYADMFGFKHTMNKFDHNELNIIKSRLFGRVLNVNGPSQLVRLYPVLQKRLLSFLDGELEVLAIPDSRSILIPLASTAKVLSSRLMGVMFFGENLGSNPDLAEALLRHPNQTIACMGAFQFTPSFLTSLVHNIMTRGGREMHKIQNYLMPIIDQGVDSWDEPKGIKESTIFYDLIEQSLPNRDYWSPFTLSQSILGLWLAASHQPWVNLYHIMYELCIRPEWQSILRDEVMQNGALDGFTKLNQLPLLDGFMRETARLNSLDKIAIRRKALEDYTFSDGYAQIPAGATICADSYAASHNPQVYPAPETFDARRFTNGQCHDRANRFTDVSENYLIWGLGSLACPGRHHASLVLKLVVATLLVDYEIELDAKRSRRHWTWESFSIPYNSTRVLLRRRSELTG</sequence>
<gene>
    <name evidence="14" type="ORF">BGW36DRAFT_357501</name>
</gene>
<comment type="similarity">
    <text evidence="3">Belongs to the cytochrome P450 family.</text>
</comment>
<keyword evidence="6 12" id="KW-0479">Metal-binding</keyword>
<evidence type="ECO:0000256" key="11">
    <source>
        <dbReference type="ARBA" id="ARBA00023136"/>
    </source>
</evidence>
<dbReference type="Pfam" id="PF00067">
    <property type="entry name" value="p450"/>
    <property type="match status" value="1"/>
</dbReference>
<evidence type="ECO:0000256" key="13">
    <source>
        <dbReference type="SAM" id="Phobius"/>
    </source>
</evidence>
<keyword evidence="11 13" id="KW-0472">Membrane</keyword>
<dbReference type="EMBL" id="JAJTJA010000004">
    <property type="protein sequence ID" value="KAH8700861.1"/>
    <property type="molecule type" value="Genomic_DNA"/>
</dbReference>
<evidence type="ECO:0000256" key="12">
    <source>
        <dbReference type="PIRSR" id="PIRSR602403-1"/>
    </source>
</evidence>
<keyword evidence="7 13" id="KW-1133">Transmembrane helix</keyword>
<dbReference type="PANTHER" id="PTHR46206:SF5">
    <property type="entry name" value="P450, PUTATIVE (EUROFUNG)-RELATED"/>
    <property type="match status" value="1"/>
</dbReference>
<dbReference type="GO" id="GO:0016020">
    <property type="term" value="C:membrane"/>
    <property type="evidence" value="ECO:0007669"/>
    <property type="project" value="UniProtKB-SubCell"/>
</dbReference>
<dbReference type="GO" id="GO:0004497">
    <property type="term" value="F:monooxygenase activity"/>
    <property type="evidence" value="ECO:0007669"/>
    <property type="project" value="UniProtKB-KW"/>
</dbReference>
<dbReference type="InterPro" id="IPR001128">
    <property type="entry name" value="Cyt_P450"/>
</dbReference>
<evidence type="ECO:0000313" key="14">
    <source>
        <dbReference type="EMBL" id="KAH8700861.1"/>
    </source>
</evidence>
<evidence type="ECO:0000256" key="2">
    <source>
        <dbReference type="ARBA" id="ARBA00004370"/>
    </source>
</evidence>
<dbReference type="GO" id="GO:0016705">
    <property type="term" value="F:oxidoreductase activity, acting on paired donors, with incorporation or reduction of molecular oxygen"/>
    <property type="evidence" value="ECO:0007669"/>
    <property type="project" value="InterPro"/>
</dbReference>
<evidence type="ECO:0000256" key="10">
    <source>
        <dbReference type="ARBA" id="ARBA00023033"/>
    </source>
</evidence>
<feature type="binding site" description="axial binding residue" evidence="12">
    <location>
        <position position="435"/>
    </location>
    <ligand>
        <name>heme</name>
        <dbReference type="ChEBI" id="CHEBI:30413"/>
    </ligand>
    <ligandPart>
        <name>Fe</name>
        <dbReference type="ChEBI" id="CHEBI:18248"/>
    </ligandPart>
</feature>
<comment type="caution">
    <text evidence="14">The sequence shown here is derived from an EMBL/GenBank/DDBJ whole genome shotgun (WGS) entry which is preliminary data.</text>
</comment>
<dbReference type="InterPro" id="IPR036396">
    <property type="entry name" value="Cyt_P450_sf"/>
</dbReference>
<dbReference type="GeneID" id="70244169"/>